<evidence type="ECO:0000256" key="11">
    <source>
        <dbReference type="ARBA" id="ARBA00045912"/>
    </source>
</evidence>
<evidence type="ECO:0000256" key="8">
    <source>
        <dbReference type="ARBA" id="ARBA00022989"/>
    </source>
</evidence>
<evidence type="ECO:0000313" key="14">
    <source>
        <dbReference type="Proteomes" id="UP000276991"/>
    </source>
</evidence>
<comment type="pathway">
    <text evidence="2">Protein modification; protein glycosylation.</text>
</comment>
<feature type="non-terminal residue" evidence="13">
    <location>
        <position position="1"/>
    </location>
</feature>
<feature type="transmembrane region" description="Helical" evidence="12">
    <location>
        <begin position="201"/>
        <end position="224"/>
    </location>
</feature>
<accession>A0A498SQ25</accession>
<protein>
    <recommendedName>
        <fullName evidence="12">Protein RFT1 homolog</fullName>
    </recommendedName>
</protein>
<reference evidence="13 14" key="1">
    <citation type="submission" date="2018-08" db="EMBL/GenBank/DDBJ databases">
        <authorList>
            <person name="Laetsch R D."/>
            <person name="Stevens L."/>
            <person name="Kumar S."/>
            <person name="Blaxter L. M."/>
        </authorList>
    </citation>
    <scope>NUCLEOTIDE SEQUENCE [LARGE SCALE GENOMIC DNA]</scope>
</reference>
<evidence type="ECO:0000256" key="5">
    <source>
        <dbReference type="ARBA" id="ARBA00022692"/>
    </source>
</evidence>
<comment type="function">
    <text evidence="11 12">Intramembrane glycolipid transporter that operates in the biosynthetic pathway of dolichol-linked oligosaccharides, the glycan precursors employed in protein asparagine (N)-glycosylation. The sequential addition of sugars to dolichol pyrophosphate produces dolichol-linked oligosaccharides containing fourteen sugars, including two GlcNAcs, nine mannoses and three glucoses. Once assembled, the oligosaccharide is transferred from the lipid to nascent proteins by oligosaccharyltransferases. The assembly of dolichol-linked oligosaccharides begins on the cytosolic side of the endoplasmic reticulum membrane and finishes in its lumen. RFT1 could mediate the translocation of the cytosolically oriented intermediate DolPP-GlcNAc2Man5, produced by ALG11, into the ER lumen where dolichol-linked oligosaccharides assembly continues. However, the intramembrane lipid transporter activity could not be confirmed in vitro.</text>
</comment>
<dbReference type="OrthoDB" id="9979195at2759"/>
<keyword evidence="6" id="KW-0833">Ubl conjugation pathway</keyword>
<feature type="transmembrane region" description="Helical" evidence="12">
    <location>
        <begin position="481"/>
        <end position="502"/>
    </location>
</feature>
<keyword evidence="4" id="KW-1017">Isopeptide bond</keyword>
<evidence type="ECO:0000256" key="6">
    <source>
        <dbReference type="ARBA" id="ARBA00022786"/>
    </source>
</evidence>
<feature type="transmembrane region" description="Helical" evidence="12">
    <location>
        <begin position="547"/>
        <end position="565"/>
    </location>
</feature>
<dbReference type="STRING" id="6277.A0A498SQ25"/>
<keyword evidence="9" id="KW-0072">Autophagy</keyword>
<evidence type="ECO:0000256" key="7">
    <source>
        <dbReference type="ARBA" id="ARBA00022824"/>
    </source>
</evidence>
<dbReference type="Pfam" id="PF04506">
    <property type="entry name" value="Rft-1"/>
    <property type="match status" value="1"/>
</dbReference>
<feature type="transmembrane region" description="Helical" evidence="12">
    <location>
        <begin position="236"/>
        <end position="257"/>
    </location>
</feature>
<evidence type="ECO:0000256" key="3">
    <source>
        <dbReference type="ARBA" id="ARBA00010288"/>
    </source>
</evidence>
<dbReference type="InterPro" id="IPR007242">
    <property type="entry name" value="Atg12"/>
</dbReference>
<evidence type="ECO:0000256" key="1">
    <source>
        <dbReference type="ARBA" id="ARBA00004477"/>
    </source>
</evidence>
<gene>
    <name evidence="13" type="ORF">NAV_LOCUS8008</name>
</gene>
<dbReference type="SUPFAM" id="SSF54236">
    <property type="entry name" value="Ubiquitin-like"/>
    <property type="match status" value="1"/>
</dbReference>
<dbReference type="AlphaFoldDB" id="A0A498SQ25"/>
<dbReference type="Pfam" id="PF04110">
    <property type="entry name" value="APG12"/>
    <property type="match status" value="1"/>
</dbReference>
<keyword evidence="14" id="KW-1185">Reference proteome</keyword>
<keyword evidence="8 12" id="KW-1133">Transmembrane helix</keyword>
<evidence type="ECO:0000256" key="4">
    <source>
        <dbReference type="ARBA" id="ARBA00022499"/>
    </source>
</evidence>
<keyword evidence="7" id="KW-0256">Endoplasmic reticulum</keyword>
<dbReference type="CDD" id="cd01612">
    <property type="entry name" value="Ubl_ATG12"/>
    <property type="match status" value="1"/>
</dbReference>
<dbReference type="InterPro" id="IPR029071">
    <property type="entry name" value="Ubiquitin-like_domsf"/>
</dbReference>
<dbReference type="EMBL" id="UPTC01002223">
    <property type="protein sequence ID" value="VBB33217.1"/>
    <property type="molecule type" value="Genomic_DNA"/>
</dbReference>
<comment type="caution">
    <text evidence="12">Lacks conserved residue(s) required for the propagation of feature annotation.</text>
</comment>
<dbReference type="PANTHER" id="PTHR13117:SF5">
    <property type="entry name" value="PROTEIN RFT1 HOMOLOG"/>
    <property type="match status" value="1"/>
</dbReference>
<dbReference type="Gene3D" id="3.10.20.90">
    <property type="entry name" value="Phosphatidylinositol 3-kinase Catalytic Subunit, Chain A, domain 1"/>
    <property type="match status" value="1"/>
</dbReference>
<sequence>WNFAEKSEEMTESPKVEILLKAVGDAPILKQNKWTVDEKKTVAELSIFLRNYMKLNDSDSLLLFINQCFAPSPDQTVRNLKECFAPGDSKLVINYSKTQAWDCDDCFSGTNGKILRECFSYLTNGGLWFGAMLLKRSGQLLSRLFSFGINMYLLRRIDSDVLGLVNINLMLFYSTTIFLVREPFRKVFLANEIPLSVVITHLWLAPLVCPLIAVLLYLCFWLPFSTVPDASLVPSYAVALSVFAFSAWLESFAEPYVILSLRFGMDAQYAFAQGFLVIMQRVFVLILIIMVPMLPVHAFCCGQVLSSFCYTLLCIYLLVSGIRSVAPSVSGFTVMSLYPSFPKAFSKENRSLLGAFLIHSIFKQVITNGTGYVLAFTNFFSLSDQAVFDAVDKLGSLVARIIFAPLEHSAYLYFSTCLRRAASAKHRIENDMKKGINAMNGLLHIVIVIGTVIFVFAIPYSPLAVKIYGGALLINNAGANILRFYCFYIIVIAINGITECFAMATMNEEELLAHGWCIWFDIGEYNQYANADSLQIFGGVGGIMHNAAHIAVGCALFIFVINHIYQNDLYVAKFLGDQSLGGYYD</sequence>
<proteinExistence type="inferred from homology"/>
<keyword evidence="10 12" id="KW-0472">Membrane</keyword>
<dbReference type="InterPro" id="IPR007594">
    <property type="entry name" value="RFT1"/>
</dbReference>
<name>A0A498SQ25_ACAVI</name>
<dbReference type="Proteomes" id="UP000276991">
    <property type="component" value="Unassembled WGS sequence"/>
</dbReference>
<evidence type="ECO:0000256" key="9">
    <source>
        <dbReference type="ARBA" id="ARBA00023006"/>
    </source>
</evidence>
<dbReference type="GO" id="GO:0005789">
    <property type="term" value="C:endoplasmic reticulum membrane"/>
    <property type="evidence" value="ECO:0007669"/>
    <property type="project" value="UniProtKB-SubCell"/>
</dbReference>
<dbReference type="PANTHER" id="PTHR13117">
    <property type="entry name" value="ENDOPLASMIC RETICULUM MULTISPAN TRANSMEMBRANE PROTEIN-RELATED"/>
    <property type="match status" value="1"/>
</dbReference>
<evidence type="ECO:0000313" key="13">
    <source>
        <dbReference type="EMBL" id="VBB33217.1"/>
    </source>
</evidence>
<evidence type="ECO:0000256" key="10">
    <source>
        <dbReference type="ARBA" id="ARBA00023136"/>
    </source>
</evidence>
<evidence type="ECO:0000256" key="2">
    <source>
        <dbReference type="ARBA" id="ARBA00004922"/>
    </source>
</evidence>
<evidence type="ECO:0000256" key="12">
    <source>
        <dbReference type="RuleBase" id="RU365067"/>
    </source>
</evidence>
<feature type="transmembrane region" description="Helical" evidence="12">
    <location>
        <begin position="161"/>
        <end position="180"/>
    </location>
</feature>
<dbReference type="GO" id="GO:0034203">
    <property type="term" value="P:glycolipid translocation"/>
    <property type="evidence" value="ECO:0007669"/>
    <property type="project" value="TreeGrafter"/>
</dbReference>
<comment type="subcellular location">
    <subcellularLocation>
        <location evidence="1 12">Endoplasmic reticulum membrane</location>
        <topology evidence="1 12">Multi-pass membrane protein</topology>
    </subcellularLocation>
</comment>
<keyword evidence="5 12" id="KW-0812">Transmembrane</keyword>
<feature type="transmembrane region" description="Helical" evidence="12">
    <location>
        <begin position="442"/>
        <end position="461"/>
    </location>
</feature>
<feature type="transmembrane region" description="Helical" evidence="12">
    <location>
        <begin position="296"/>
        <end position="319"/>
    </location>
</feature>
<organism evidence="13 14">
    <name type="scientific">Acanthocheilonema viteae</name>
    <name type="common">Filarial nematode worm</name>
    <name type="synonym">Dipetalonema viteae</name>
    <dbReference type="NCBI Taxonomy" id="6277"/>
    <lineage>
        <taxon>Eukaryota</taxon>
        <taxon>Metazoa</taxon>
        <taxon>Ecdysozoa</taxon>
        <taxon>Nematoda</taxon>
        <taxon>Chromadorea</taxon>
        <taxon>Rhabditida</taxon>
        <taxon>Spirurina</taxon>
        <taxon>Spiruromorpha</taxon>
        <taxon>Filarioidea</taxon>
        <taxon>Onchocercidae</taxon>
        <taxon>Acanthocheilonema</taxon>
    </lineage>
</organism>
<dbReference type="GO" id="GO:0006488">
    <property type="term" value="P:dolichol-linked oligosaccharide biosynthetic process"/>
    <property type="evidence" value="ECO:0007669"/>
    <property type="project" value="InterPro"/>
</dbReference>
<comment type="similarity">
    <text evidence="3 12">Belongs to the RFT1 family.</text>
</comment>
<dbReference type="GO" id="GO:0000045">
    <property type="term" value="P:autophagosome assembly"/>
    <property type="evidence" value="ECO:0007669"/>
    <property type="project" value="InterPro"/>
</dbReference>
<feature type="transmembrane region" description="Helical" evidence="12">
    <location>
        <begin position="269"/>
        <end position="290"/>
    </location>
</feature>